<feature type="compositionally biased region" description="Low complexity" evidence="11">
    <location>
        <begin position="565"/>
        <end position="577"/>
    </location>
</feature>
<evidence type="ECO:0000256" key="5">
    <source>
        <dbReference type="ARBA" id="ARBA00023053"/>
    </source>
</evidence>
<keyword evidence="15" id="KW-1185">Reference proteome</keyword>
<evidence type="ECO:0000259" key="13">
    <source>
        <dbReference type="Pfam" id="PF00999"/>
    </source>
</evidence>
<dbReference type="InterPro" id="IPR018422">
    <property type="entry name" value="Cation/H_exchanger_CPA1"/>
</dbReference>
<keyword evidence="2" id="KW-0813">Transport</keyword>
<dbReference type="Gene3D" id="6.10.140.1330">
    <property type="match status" value="1"/>
</dbReference>
<feature type="transmembrane region" description="Helical" evidence="12">
    <location>
        <begin position="26"/>
        <end position="45"/>
    </location>
</feature>
<evidence type="ECO:0000256" key="11">
    <source>
        <dbReference type="SAM" id="MobiDB-lite"/>
    </source>
</evidence>
<feature type="compositionally biased region" description="Basic and acidic residues" evidence="11">
    <location>
        <begin position="640"/>
        <end position="650"/>
    </location>
</feature>
<feature type="compositionally biased region" description="Polar residues" evidence="11">
    <location>
        <begin position="651"/>
        <end position="661"/>
    </location>
</feature>
<dbReference type="AlphaFoldDB" id="A0AAW1NZ49"/>
<dbReference type="GO" id="GO:0098719">
    <property type="term" value="P:sodium ion import across plasma membrane"/>
    <property type="evidence" value="ECO:0007669"/>
    <property type="project" value="TreeGrafter"/>
</dbReference>
<dbReference type="EMBL" id="JALJOQ010000060">
    <property type="protein sequence ID" value="KAK9803320.1"/>
    <property type="molecule type" value="Genomic_DNA"/>
</dbReference>
<proteinExistence type="predicted"/>
<keyword evidence="3 12" id="KW-0812">Transmembrane</keyword>
<feature type="domain" description="Cation/H+ exchanger transmembrane" evidence="13">
    <location>
        <begin position="44"/>
        <end position="449"/>
    </location>
</feature>
<comment type="subcellular location">
    <subcellularLocation>
        <location evidence="1">Membrane</location>
        <topology evidence="1">Multi-pass membrane protein</topology>
    </subcellularLocation>
</comment>
<name>A0AAW1NZ49_9CHLO</name>
<dbReference type="PANTHER" id="PTHR10110:SF197">
    <property type="entry name" value="SODIUM_HYDROGEN EXCHANGER"/>
    <property type="match status" value="1"/>
</dbReference>
<keyword evidence="6" id="KW-0406">Ion transport</keyword>
<keyword evidence="7 12" id="KW-0472">Membrane</keyword>
<evidence type="ECO:0000256" key="12">
    <source>
        <dbReference type="SAM" id="Phobius"/>
    </source>
</evidence>
<evidence type="ECO:0000313" key="14">
    <source>
        <dbReference type="EMBL" id="KAK9803320.1"/>
    </source>
</evidence>
<organism evidence="14 15">
    <name type="scientific">Symbiochloris irregularis</name>
    <dbReference type="NCBI Taxonomy" id="706552"/>
    <lineage>
        <taxon>Eukaryota</taxon>
        <taxon>Viridiplantae</taxon>
        <taxon>Chlorophyta</taxon>
        <taxon>core chlorophytes</taxon>
        <taxon>Trebouxiophyceae</taxon>
        <taxon>Trebouxiales</taxon>
        <taxon>Trebouxiaceae</taxon>
        <taxon>Symbiochloris</taxon>
    </lineage>
</organism>
<dbReference type="PRINTS" id="PR01084">
    <property type="entry name" value="NAHEXCHNGR"/>
</dbReference>
<comment type="catalytic activity">
    <reaction evidence="9">
        <text>Na(+)(in) + H(+)(out) = Na(+)(out) + H(+)(in)</text>
        <dbReference type="Rhea" id="RHEA:29419"/>
        <dbReference type="ChEBI" id="CHEBI:15378"/>
        <dbReference type="ChEBI" id="CHEBI:29101"/>
    </reaction>
</comment>
<dbReference type="GO" id="GO:0015386">
    <property type="term" value="F:potassium:proton antiporter activity"/>
    <property type="evidence" value="ECO:0007669"/>
    <property type="project" value="TreeGrafter"/>
</dbReference>
<feature type="region of interest" description="Disordered" evidence="11">
    <location>
        <begin position="484"/>
        <end position="505"/>
    </location>
</feature>
<evidence type="ECO:0000313" key="15">
    <source>
        <dbReference type="Proteomes" id="UP001465755"/>
    </source>
</evidence>
<feature type="transmembrane region" description="Helical" evidence="12">
    <location>
        <begin position="274"/>
        <end position="303"/>
    </location>
</feature>
<dbReference type="PANTHER" id="PTHR10110">
    <property type="entry name" value="SODIUM/HYDROGEN EXCHANGER"/>
    <property type="match status" value="1"/>
</dbReference>
<evidence type="ECO:0000256" key="1">
    <source>
        <dbReference type="ARBA" id="ARBA00004141"/>
    </source>
</evidence>
<dbReference type="GO" id="GO:0051453">
    <property type="term" value="P:regulation of intracellular pH"/>
    <property type="evidence" value="ECO:0007669"/>
    <property type="project" value="TreeGrafter"/>
</dbReference>
<reference evidence="14 15" key="1">
    <citation type="journal article" date="2024" name="Nat. Commun.">
        <title>Phylogenomics reveals the evolutionary origins of lichenization in chlorophyte algae.</title>
        <authorList>
            <person name="Puginier C."/>
            <person name="Libourel C."/>
            <person name="Otte J."/>
            <person name="Skaloud P."/>
            <person name="Haon M."/>
            <person name="Grisel S."/>
            <person name="Petersen M."/>
            <person name="Berrin J.G."/>
            <person name="Delaux P.M."/>
            <person name="Dal Grande F."/>
            <person name="Keller J."/>
        </authorList>
    </citation>
    <scope>NUCLEOTIDE SEQUENCE [LARGE SCALE GENOMIC DNA]</scope>
    <source>
        <strain evidence="14 15">SAG 2036</strain>
    </source>
</reference>
<feature type="transmembrane region" description="Helical" evidence="12">
    <location>
        <begin position="98"/>
        <end position="114"/>
    </location>
</feature>
<sequence>MAETSLQAADMMIAAPAAAPEPQEDIVEASSFNASLMVLLIVLWSSCGHMLASRTKYLGEGSAACGMGLIMGVFILIIQKYLSEDAVHNLLTFNPADFFVYLLPPIIFYAGLSVKKKHFFRNFPTISAFGILGTYVAFAVIALALYAVAQLPNSLNLSDCLALGVIFAATDSVAVLQVLQQDRMPLLYSLVFGEGVINDATSVALLRAVQDLGVTSAEPLHFSTILTVFAKFIYLFAASLLLGLVFGLGTSWLLKVSKANSTPQEVTLLGLLGYLSYLTGDFMGFSGIVALFCCAVTISHYALHNVSSLSRVTTVSAFQTLSYVSEGAIFIYVGMDALDPIKWKNTVVLEMSWLFVVLLLLMGVGRAVFVFPLTLLHNWWSSDQLSTKDAIVIWWAGLIRGAVSVALVYYHFDPHGKSEDSKRATLITTTLLLVLFSIMVCGALTKPLLDFMLGPDALTQAGLKPSSSSFARSSRTLNGQVYANLDQPDRSTGSPTLHGDSPHSVAESPFVVDLKSQRPRLLGSLGQDLVELAENAQPAMVAAAHAPEPNAVKGSFVVTLPSGIASAPAHSPPSSLARTSPQENGFVRQRRSPHEQDEADFFGEALSEAGGGGGHHRTPTSVSGGMNGDAGPSAAGDALAELRRSPHATDSRLSIVTNSSPGPRDAWQPPGQASEGHAHRSSMMSPFETEHAQSSGQELGDGGFSGSLLWRASNSLDRQNVVSSPRLTSGSLDGQVHRWWSSFDARVMQPLFGGPRQDGHGPVAVLQPEGNVNVVVSNPQQNGAQPGTRQRVQVPLSRVSFR</sequence>
<accession>A0AAW1NZ49</accession>
<dbReference type="GO" id="GO:0015385">
    <property type="term" value="F:sodium:proton antiporter activity"/>
    <property type="evidence" value="ECO:0007669"/>
    <property type="project" value="InterPro"/>
</dbReference>
<evidence type="ECO:0000256" key="2">
    <source>
        <dbReference type="ARBA" id="ARBA00022448"/>
    </source>
</evidence>
<keyword evidence="4 12" id="KW-1133">Transmembrane helix</keyword>
<feature type="transmembrane region" description="Helical" evidence="12">
    <location>
        <begin position="57"/>
        <end position="78"/>
    </location>
</feature>
<gene>
    <name evidence="14" type="ORF">WJX73_001939</name>
</gene>
<feature type="transmembrane region" description="Helical" evidence="12">
    <location>
        <begin position="232"/>
        <end position="254"/>
    </location>
</feature>
<keyword evidence="5" id="KW-0915">Sodium</keyword>
<feature type="transmembrane region" description="Helical" evidence="12">
    <location>
        <begin position="392"/>
        <end position="412"/>
    </location>
</feature>
<dbReference type="InterPro" id="IPR006153">
    <property type="entry name" value="Cation/H_exchanger_TM"/>
</dbReference>
<comment type="catalytic activity">
    <reaction evidence="10">
        <text>K(+)(in) + H(+)(out) = K(+)(out) + H(+)(in)</text>
        <dbReference type="Rhea" id="RHEA:29467"/>
        <dbReference type="ChEBI" id="CHEBI:15378"/>
        <dbReference type="ChEBI" id="CHEBI:29103"/>
    </reaction>
</comment>
<evidence type="ECO:0000256" key="8">
    <source>
        <dbReference type="ARBA" id="ARBA00023201"/>
    </source>
</evidence>
<feature type="transmembrane region" description="Helical" evidence="12">
    <location>
        <begin position="353"/>
        <end position="380"/>
    </location>
</feature>
<dbReference type="Pfam" id="PF00999">
    <property type="entry name" value="Na_H_Exchanger"/>
    <property type="match status" value="1"/>
</dbReference>
<evidence type="ECO:0000256" key="4">
    <source>
        <dbReference type="ARBA" id="ARBA00022989"/>
    </source>
</evidence>
<keyword evidence="8" id="KW-0739">Sodium transport</keyword>
<evidence type="ECO:0000256" key="3">
    <source>
        <dbReference type="ARBA" id="ARBA00022692"/>
    </source>
</evidence>
<evidence type="ECO:0000256" key="9">
    <source>
        <dbReference type="ARBA" id="ARBA00047524"/>
    </source>
</evidence>
<feature type="transmembrane region" description="Helical" evidence="12">
    <location>
        <begin position="161"/>
        <end position="179"/>
    </location>
</feature>
<dbReference type="GO" id="GO:0005886">
    <property type="term" value="C:plasma membrane"/>
    <property type="evidence" value="ECO:0007669"/>
    <property type="project" value="TreeGrafter"/>
</dbReference>
<feature type="transmembrane region" description="Helical" evidence="12">
    <location>
        <begin position="126"/>
        <end position="149"/>
    </location>
</feature>
<dbReference type="Proteomes" id="UP001465755">
    <property type="component" value="Unassembled WGS sequence"/>
</dbReference>
<evidence type="ECO:0000256" key="7">
    <source>
        <dbReference type="ARBA" id="ARBA00023136"/>
    </source>
</evidence>
<comment type="caution">
    <text evidence="14">The sequence shown here is derived from an EMBL/GenBank/DDBJ whole genome shotgun (WGS) entry which is preliminary data.</text>
</comment>
<dbReference type="InterPro" id="IPR004709">
    <property type="entry name" value="NaH_exchanger"/>
</dbReference>
<feature type="region of interest" description="Disordered" evidence="11">
    <location>
        <begin position="565"/>
        <end position="703"/>
    </location>
</feature>
<evidence type="ECO:0000256" key="10">
    <source>
        <dbReference type="ARBA" id="ARBA00047912"/>
    </source>
</evidence>
<feature type="transmembrane region" description="Helical" evidence="12">
    <location>
        <begin position="424"/>
        <end position="444"/>
    </location>
</feature>
<protein>
    <recommendedName>
        <fullName evidence="13">Cation/H+ exchanger transmembrane domain-containing protein</fullName>
    </recommendedName>
</protein>
<evidence type="ECO:0000256" key="6">
    <source>
        <dbReference type="ARBA" id="ARBA00023065"/>
    </source>
</evidence>